<comment type="similarity">
    <text evidence="2">Belongs to the protein kinase superfamily. ADCK protein kinase family.</text>
</comment>
<organism evidence="15 16">
    <name type="scientific">Aquisalinus flavus</name>
    <dbReference type="NCBI Taxonomy" id="1526572"/>
    <lineage>
        <taxon>Bacteria</taxon>
        <taxon>Pseudomonadati</taxon>
        <taxon>Pseudomonadota</taxon>
        <taxon>Alphaproteobacteria</taxon>
        <taxon>Parvularculales</taxon>
        <taxon>Parvularculaceae</taxon>
        <taxon>Aquisalinus</taxon>
    </lineage>
</organism>
<dbReference type="GO" id="GO:0004672">
    <property type="term" value="F:protein kinase activity"/>
    <property type="evidence" value="ECO:0007669"/>
    <property type="project" value="InterPro"/>
</dbReference>
<evidence type="ECO:0000256" key="9">
    <source>
        <dbReference type="ARBA" id="ARBA00022777"/>
    </source>
</evidence>
<evidence type="ECO:0000256" key="5">
    <source>
        <dbReference type="ARBA" id="ARBA00022679"/>
    </source>
</evidence>
<dbReference type="Pfam" id="PF03109">
    <property type="entry name" value="ABC1"/>
    <property type="match status" value="1"/>
</dbReference>
<evidence type="ECO:0000256" key="12">
    <source>
        <dbReference type="ARBA" id="ARBA00023136"/>
    </source>
</evidence>
<feature type="domain" description="Protein kinase" evidence="14">
    <location>
        <begin position="124"/>
        <end position="442"/>
    </location>
</feature>
<reference evidence="15" key="2">
    <citation type="submission" date="2020-09" db="EMBL/GenBank/DDBJ databases">
        <authorList>
            <person name="Sun Q."/>
            <person name="Zhou Y."/>
        </authorList>
    </citation>
    <scope>NUCLEOTIDE SEQUENCE</scope>
    <source>
        <strain evidence="15">CGMCC 1.12921</strain>
    </source>
</reference>
<keyword evidence="5" id="KW-0808">Transferase</keyword>
<comment type="pathway">
    <text evidence="1">Cofactor biosynthesis; ubiquinone biosynthesis [regulation].</text>
</comment>
<evidence type="ECO:0000256" key="11">
    <source>
        <dbReference type="ARBA" id="ARBA00022989"/>
    </source>
</evidence>
<comment type="caution">
    <text evidence="15">The sequence shown here is derived from an EMBL/GenBank/DDBJ whole genome shotgun (WGS) entry which is preliminary data.</text>
</comment>
<keyword evidence="10" id="KW-0067">ATP-binding</keyword>
<feature type="transmembrane region" description="Helical" evidence="13">
    <location>
        <begin position="523"/>
        <end position="542"/>
    </location>
</feature>
<dbReference type="InterPro" id="IPR004147">
    <property type="entry name" value="ABC1_dom"/>
</dbReference>
<dbReference type="AlphaFoldDB" id="A0A8J2Y6Z8"/>
<evidence type="ECO:0000256" key="7">
    <source>
        <dbReference type="ARBA" id="ARBA00022692"/>
    </source>
</evidence>
<dbReference type="InterPro" id="IPR045308">
    <property type="entry name" value="UbiB_bact"/>
</dbReference>
<sequence>MFRTIANLGRLIRAGFVLARYDALLPREYAHLLPWPLRMVGTLTRLGARGKDLRPGQRLARALGGQGPAYVKFGQLLATRPDLIGFEMAGDLGELQDRMAPFGQEKAKREIAHSLGKPVEELFVSFSEPVAAASIAQVHKAVTHDGMIVAVKVLRPRIEQEARRDFRAFHLGARIIERLVKPARRMRPRKFIETLAAAAEIELDLRMEAGAASELSENLADDDMIRVPTIRWEYSSRRVMTTEWVNGVAMSDTAALDRQGVDKKALAVTIIQTFLTQALHHGFFHADMHQGNMFVDRDNRLVLIDFGIMGRLDEEARRVFAEIIYGFIQRDYHLAAQAHFDAGYVPSHYSVEAFATALRAVGEPIFGQTSDKVDMSRVLQQLFDVTEIFEMQLRPELVLLQRTMVVVEGVARSLDPSIDMWAAADPVVRGYIAGRVGPQALLKKGRASARAALRLAENFPAFASAAERAVAFVGEDGVKLSNETVWELAYAMRNPQKFKTSVRHQEGWIDSGVSGGGGIGSRLSLFVLILSVIAGFSSYFAYEMTGSDVYKYLTITSVAVFSGGAIFRGVF</sequence>
<dbReference type="InterPro" id="IPR010232">
    <property type="entry name" value="UbiB"/>
</dbReference>
<reference evidence="15" key="1">
    <citation type="journal article" date="2014" name="Int. J. Syst. Evol. Microbiol.">
        <title>Complete genome sequence of Corynebacterium casei LMG S-19264T (=DSM 44701T), isolated from a smear-ripened cheese.</title>
        <authorList>
            <consortium name="US DOE Joint Genome Institute (JGI-PGF)"/>
            <person name="Walter F."/>
            <person name="Albersmeier A."/>
            <person name="Kalinowski J."/>
            <person name="Ruckert C."/>
        </authorList>
    </citation>
    <scope>NUCLEOTIDE SEQUENCE</scope>
    <source>
        <strain evidence="15">CGMCC 1.12921</strain>
    </source>
</reference>
<dbReference type="PANTHER" id="PTHR10566">
    <property type="entry name" value="CHAPERONE-ACTIVITY OF BC1 COMPLEX CABC1 -RELATED"/>
    <property type="match status" value="1"/>
</dbReference>
<keyword evidence="7 13" id="KW-0812">Transmembrane</keyword>
<keyword evidence="16" id="KW-1185">Reference proteome</keyword>
<evidence type="ECO:0000313" key="15">
    <source>
        <dbReference type="EMBL" id="GGD16875.1"/>
    </source>
</evidence>
<evidence type="ECO:0000313" key="16">
    <source>
        <dbReference type="Proteomes" id="UP000613582"/>
    </source>
</evidence>
<dbReference type="CDD" id="cd13972">
    <property type="entry name" value="UbiB"/>
    <property type="match status" value="1"/>
</dbReference>
<keyword evidence="8" id="KW-0547">Nucleotide-binding</keyword>
<dbReference type="InterPro" id="IPR000719">
    <property type="entry name" value="Prot_kinase_dom"/>
</dbReference>
<keyword evidence="4" id="KW-0997">Cell inner membrane</keyword>
<dbReference type="PROSITE" id="PS50011">
    <property type="entry name" value="PROTEIN_KINASE_DOM"/>
    <property type="match status" value="1"/>
</dbReference>
<keyword evidence="11 13" id="KW-1133">Transmembrane helix</keyword>
<evidence type="ECO:0000256" key="6">
    <source>
        <dbReference type="ARBA" id="ARBA00022688"/>
    </source>
</evidence>
<dbReference type="InterPro" id="IPR011009">
    <property type="entry name" value="Kinase-like_dom_sf"/>
</dbReference>
<keyword evidence="12 13" id="KW-0472">Membrane</keyword>
<proteinExistence type="inferred from homology"/>
<dbReference type="RefSeq" id="WP_188157906.1">
    <property type="nucleotide sequence ID" value="NZ_BMGH01000001.1"/>
</dbReference>
<protein>
    <recommendedName>
        <fullName evidence="14">Protein kinase domain-containing protein</fullName>
    </recommendedName>
</protein>
<keyword evidence="3" id="KW-1003">Cell membrane</keyword>
<evidence type="ECO:0000256" key="8">
    <source>
        <dbReference type="ARBA" id="ARBA00022741"/>
    </source>
</evidence>
<feature type="transmembrane region" description="Helical" evidence="13">
    <location>
        <begin position="549"/>
        <end position="570"/>
    </location>
</feature>
<evidence type="ECO:0000256" key="1">
    <source>
        <dbReference type="ARBA" id="ARBA00005020"/>
    </source>
</evidence>
<dbReference type="SUPFAM" id="SSF56112">
    <property type="entry name" value="Protein kinase-like (PK-like)"/>
    <property type="match status" value="1"/>
</dbReference>
<dbReference type="GO" id="GO:0005524">
    <property type="term" value="F:ATP binding"/>
    <property type="evidence" value="ECO:0007669"/>
    <property type="project" value="UniProtKB-KW"/>
</dbReference>
<evidence type="ECO:0000256" key="13">
    <source>
        <dbReference type="SAM" id="Phobius"/>
    </source>
</evidence>
<accession>A0A8J2Y6Z8</accession>
<gene>
    <name evidence="15" type="ORF">GCM10011342_27030</name>
</gene>
<name>A0A8J2Y6Z8_9PROT</name>
<dbReference type="Proteomes" id="UP000613582">
    <property type="component" value="Unassembled WGS sequence"/>
</dbReference>
<keyword evidence="9" id="KW-0418">Kinase</keyword>
<dbReference type="NCBIfam" id="TIGR01982">
    <property type="entry name" value="UbiB"/>
    <property type="match status" value="1"/>
</dbReference>
<evidence type="ECO:0000256" key="2">
    <source>
        <dbReference type="ARBA" id="ARBA00009670"/>
    </source>
</evidence>
<evidence type="ECO:0000256" key="3">
    <source>
        <dbReference type="ARBA" id="ARBA00022475"/>
    </source>
</evidence>
<dbReference type="PANTHER" id="PTHR10566:SF113">
    <property type="entry name" value="PROTEIN ACTIVITY OF BC1 COMPLEX KINASE 7, CHLOROPLASTIC"/>
    <property type="match status" value="1"/>
</dbReference>
<dbReference type="Gene3D" id="1.10.510.10">
    <property type="entry name" value="Transferase(Phosphotransferase) domain 1"/>
    <property type="match status" value="1"/>
</dbReference>
<dbReference type="InterPro" id="IPR050154">
    <property type="entry name" value="UbiB_kinase"/>
</dbReference>
<dbReference type="EMBL" id="BMGH01000001">
    <property type="protein sequence ID" value="GGD16875.1"/>
    <property type="molecule type" value="Genomic_DNA"/>
</dbReference>
<dbReference type="GO" id="GO:0006744">
    <property type="term" value="P:ubiquinone biosynthetic process"/>
    <property type="evidence" value="ECO:0007669"/>
    <property type="project" value="UniProtKB-UniPathway"/>
</dbReference>
<keyword evidence="6" id="KW-0831">Ubiquinone biosynthesis</keyword>
<evidence type="ECO:0000259" key="14">
    <source>
        <dbReference type="PROSITE" id="PS50011"/>
    </source>
</evidence>
<dbReference type="UniPathway" id="UPA00232"/>
<evidence type="ECO:0000256" key="10">
    <source>
        <dbReference type="ARBA" id="ARBA00022840"/>
    </source>
</evidence>
<evidence type="ECO:0000256" key="4">
    <source>
        <dbReference type="ARBA" id="ARBA00022519"/>
    </source>
</evidence>